<dbReference type="KEGG" id="eba:ebA4183"/>
<protein>
    <submittedName>
        <fullName evidence="1">Uncharacterized protein</fullName>
    </submittedName>
</protein>
<dbReference type="HOGENOM" id="CLU_2894114_0_0_4"/>
<dbReference type="AlphaFoldDB" id="Q5P2H2"/>
<organism evidence="1 2">
    <name type="scientific">Aromatoleum aromaticum (strain DSM 19018 / LMG 30748 / EbN1)</name>
    <name type="common">Azoarcus sp. (strain EbN1)</name>
    <dbReference type="NCBI Taxonomy" id="76114"/>
    <lineage>
        <taxon>Bacteria</taxon>
        <taxon>Pseudomonadati</taxon>
        <taxon>Pseudomonadota</taxon>
        <taxon>Betaproteobacteria</taxon>
        <taxon>Rhodocyclales</taxon>
        <taxon>Rhodocyclaceae</taxon>
        <taxon>Aromatoleum</taxon>
    </lineage>
</organism>
<keyword evidence="2" id="KW-1185">Reference proteome</keyword>
<name>Q5P2H2_AROAE</name>
<dbReference type="Proteomes" id="UP000006552">
    <property type="component" value="Chromosome"/>
</dbReference>
<gene>
    <name evidence="1" type="ORF">ebA4183</name>
</gene>
<accession>Q5P2H2</accession>
<dbReference type="EMBL" id="CR555306">
    <property type="protein sequence ID" value="CAI08492.1"/>
    <property type="molecule type" value="Genomic_DNA"/>
</dbReference>
<proteinExistence type="predicted"/>
<dbReference type="STRING" id="76114.ebA4183"/>
<reference evidence="1 2" key="1">
    <citation type="journal article" date="2005" name="Arch. Microbiol.">
        <title>The genome sequence of an anaerobic aromatic-degrading denitrifying bacterium, strain EbN1.</title>
        <authorList>
            <person name="Rabus R."/>
            <person name="Kube M."/>
            <person name="Heider J."/>
            <person name="Beck A."/>
            <person name="Heitmann K."/>
            <person name="Widdel F."/>
            <person name="Reinhardt R."/>
        </authorList>
    </citation>
    <scope>NUCLEOTIDE SEQUENCE [LARGE SCALE GENOMIC DNA]</scope>
    <source>
        <strain evidence="1 2">EbN1</strain>
    </source>
</reference>
<evidence type="ECO:0000313" key="2">
    <source>
        <dbReference type="Proteomes" id="UP000006552"/>
    </source>
</evidence>
<evidence type="ECO:0000313" key="1">
    <source>
        <dbReference type="EMBL" id="CAI08492.1"/>
    </source>
</evidence>
<sequence length="62" mass="7273">MNTCMSFRRRNASIGIRSSSTRSVRQVYAMRRGRRQAHGRIRFARLCSSDRLRPFASRVMLP</sequence>